<evidence type="ECO:0000313" key="2">
    <source>
        <dbReference type="EMBL" id="TWU05831.1"/>
    </source>
</evidence>
<evidence type="ECO:0000256" key="1">
    <source>
        <dbReference type="SAM" id="SignalP"/>
    </source>
</evidence>
<sequence precursor="true">MSRLLLCCLVCVITKVAIAENGYQSAWVDAIRQTPNWRFVDDDFLSRIRNRQSRYVGMPISVMGMVTTSENRAVANALVLLRIQSNSSMVNRNAGVAEDVFAVTWTDKNGVYKFQQQPTPWTEPMRNRQWEICVLSQGHAMGLQSYSSMDGRPYFQNFVLLPAKTIRGRVLDSNGTPPETAEVALTEISKGSERKPLPTEWQSLLFSEIQHFISVSPEGFFEFSGLPEHHMVTIGVRIPKFRETGFKRHYYLSTDSSEPFLATIHRLNPEVGIDHRESVLRFEIPGKAAVKDFQPEVVLDRQQEQKKTRRAIIRINDRVTGKPISGVGVSFVFRRPDHDYSLYKDPQAVSDPEGTVQLELPVSECAVVAFGRRFGYLTHFEPLTTNPNEFTPDLAQDQWVRQVPAGEEAIELSFQFDPVPPLTIRLLDRKGSPVQATIQIESTDWQYRFPDMQTDAGGMATLSIRPVLDRVQITATTPNGVSLSVEKLLSPDFKKTESVELQLE</sequence>
<feature type="chain" id="PRO_5022930095" description="Nickel uptake substrate-specific transmembrane region" evidence="1">
    <location>
        <begin position="20"/>
        <end position="504"/>
    </location>
</feature>
<evidence type="ECO:0008006" key="4">
    <source>
        <dbReference type="Google" id="ProtNLM"/>
    </source>
</evidence>
<evidence type="ECO:0000313" key="3">
    <source>
        <dbReference type="Proteomes" id="UP000320176"/>
    </source>
</evidence>
<dbReference type="AlphaFoldDB" id="A0A5C6B2R9"/>
<keyword evidence="3" id="KW-1185">Reference proteome</keyword>
<dbReference type="OrthoDB" id="274157at2"/>
<protein>
    <recommendedName>
        <fullName evidence="4">Nickel uptake substrate-specific transmembrane region</fullName>
    </recommendedName>
</protein>
<comment type="caution">
    <text evidence="2">The sequence shown here is derived from an EMBL/GenBank/DDBJ whole genome shotgun (WGS) entry which is preliminary data.</text>
</comment>
<name>A0A5C6B2R9_9BACT</name>
<feature type="signal peptide" evidence="1">
    <location>
        <begin position="1"/>
        <end position="19"/>
    </location>
</feature>
<organism evidence="2 3">
    <name type="scientific">Stieleria varia</name>
    <dbReference type="NCBI Taxonomy" id="2528005"/>
    <lineage>
        <taxon>Bacteria</taxon>
        <taxon>Pseudomonadati</taxon>
        <taxon>Planctomycetota</taxon>
        <taxon>Planctomycetia</taxon>
        <taxon>Pirellulales</taxon>
        <taxon>Pirellulaceae</taxon>
        <taxon>Stieleria</taxon>
    </lineage>
</organism>
<gene>
    <name evidence="2" type="ORF">Pla52n_15460</name>
</gene>
<dbReference type="RefSeq" id="WP_146519022.1">
    <property type="nucleotide sequence ID" value="NZ_CP151726.1"/>
</dbReference>
<dbReference type="Proteomes" id="UP000320176">
    <property type="component" value="Unassembled WGS sequence"/>
</dbReference>
<keyword evidence="1" id="KW-0732">Signal</keyword>
<dbReference type="EMBL" id="SJPN01000002">
    <property type="protein sequence ID" value="TWU05831.1"/>
    <property type="molecule type" value="Genomic_DNA"/>
</dbReference>
<proteinExistence type="predicted"/>
<accession>A0A5C6B2R9</accession>
<reference evidence="2 3" key="1">
    <citation type="submission" date="2019-02" db="EMBL/GenBank/DDBJ databases">
        <title>Deep-cultivation of Planctomycetes and their phenomic and genomic characterization uncovers novel biology.</title>
        <authorList>
            <person name="Wiegand S."/>
            <person name="Jogler M."/>
            <person name="Boedeker C."/>
            <person name="Pinto D."/>
            <person name="Vollmers J."/>
            <person name="Rivas-Marin E."/>
            <person name="Kohn T."/>
            <person name="Peeters S.H."/>
            <person name="Heuer A."/>
            <person name="Rast P."/>
            <person name="Oberbeckmann S."/>
            <person name="Bunk B."/>
            <person name="Jeske O."/>
            <person name="Meyerdierks A."/>
            <person name="Storesund J.E."/>
            <person name="Kallscheuer N."/>
            <person name="Luecker S."/>
            <person name="Lage O.M."/>
            <person name="Pohl T."/>
            <person name="Merkel B.J."/>
            <person name="Hornburger P."/>
            <person name="Mueller R.-W."/>
            <person name="Bruemmer F."/>
            <person name="Labrenz M."/>
            <person name="Spormann A.M."/>
            <person name="Op Den Camp H."/>
            <person name="Overmann J."/>
            <person name="Amann R."/>
            <person name="Jetten M.S.M."/>
            <person name="Mascher T."/>
            <person name="Medema M.H."/>
            <person name="Devos D.P."/>
            <person name="Kaster A.-K."/>
            <person name="Ovreas L."/>
            <person name="Rohde M."/>
            <person name="Galperin M.Y."/>
            <person name="Jogler C."/>
        </authorList>
    </citation>
    <scope>NUCLEOTIDE SEQUENCE [LARGE SCALE GENOMIC DNA]</scope>
    <source>
        <strain evidence="2 3">Pla52n</strain>
    </source>
</reference>